<keyword evidence="1" id="KW-0812">Transmembrane</keyword>
<reference evidence="2" key="1">
    <citation type="submission" date="2020-11" db="EMBL/GenBank/DDBJ databases">
        <title>Sequencing the genomes of 1000 actinobacteria strains.</title>
        <authorList>
            <person name="Klenk H.-P."/>
        </authorList>
    </citation>
    <scope>NUCLEOTIDE SEQUENCE</scope>
    <source>
        <strain evidence="2">DSM 45356</strain>
    </source>
</reference>
<dbReference type="AlphaFoldDB" id="A0A8J7KNC9"/>
<name>A0A8J7KNC9_9ACTN</name>
<feature type="transmembrane region" description="Helical" evidence="1">
    <location>
        <begin position="20"/>
        <end position="41"/>
    </location>
</feature>
<evidence type="ECO:0000256" key="1">
    <source>
        <dbReference type="SAM" id="Phobius"/>
    </source>
</evidence>
<dbReference type="Proteomes" id="UP000622552">
    <property type="component" value="Unassembled WGS sequence"/>
</dbReference>
<evidence type="ECO:0000313" key="2">
    <source>
        <dbReference type="EMBL" id="MBG6141484.1"/>
    </source>
</evidence>
<keyword evidence="3" id="KW-1185">Reference proteome</keyword>
<dbReference type="RefSeq" id="WP_197007889.1">
    <property type="nucleotide sequence ID" value="NZ_BONS01000013.1"/>
</dbReference>
<proteinExistence type="predicted"/>
<accession>A0A8J7KNC9</accession>
<organism evidence="2 3">
    <name type="scientific">Longispora fulva</name>
    <dbReference type="NCBI Taxonomy" id="619741"/>
    <lineage>
        <taxon>Bacteria</taxon>
        <taxon>Bacillati</taxon>
        <taxon>Actinomycetota</taxon>
        <taxon>Actinomycetes</taxon>
        <taxon>Micromonosporales</taxon>
        <taxon>Micromonosporaceae</taxon>
        <taxon>Longispora</taxon>
    </lineage>
</organism>
<sequence>MDEVEVDSPVQRPWRLRDHWFGVLFGICLLAGACWLVLWLFGVFDPEFVRPVPVERLPEGPFVTPASR</sequence>
<protein>
    <submittedName>
        <fullName evidence="2">Uncharacterized protein</fullName>
    </submittedName>
</protein>
<dbReference type="EMBL" id="JADOUF010000001">
    <property type="protein sequence ID" value="MBG6141484.1"/>
    <property type="molecule type" value="Genomic_DNA"/>
</dbReference>
<keyword evidence="1" id="KW-1133">Transmembrane helix</keyword>
<keyword evidence="1" id="KW-0472">Membrane</keyword>
<gene>
    <name evidence="2" type="ORF">IW245_007678</name>
</gene>
<evidence type="ECO:0000313" key="3">
    <source>
        <dbReference type="Proteomes" id="UP000622552"/>
    </source>
</evidence>
<comment type="caution">
    <text evidence="2">The sequence shown here is derived from an EMBL/GenBank/DDBJ whole genome shotgun (WGS) entry which is preliminary data.</text>
</comment>